<keyword evidence="2" id="KW-1185">Reference proteome</keyword>
<comment type="caution">
    <text evidence="1">The sequence shown here is derived from an EMBL/GenBank/DDBJ whole genome shotgun (WGS) entry which is preliminary data.</text>
</comment>
<organism evidence="1 2">
    <name type="scientific">Arabidopsis suecica</name>
    <name type="common">Swedish thale-cress</name>
    <name type="synonym">Cardaminopsis suecica</name>
    <dbReference type="NCBI Taxonomy" id="45249"/>
    <lineage>
        <taxon>Eukaryota</taxon>
        <taxon>Viridiplantae</taxon>
        <taxon>Streptophyta</taxon>
        <taxon>Embryophyta</taxon>
        <taxon>Tracheophyta</taxon>
        <taxon>Spermatophyta</taxon>
        <taxon>Magnoliopsida</taxon>
        <taxon>eudicotyledons</taxon>
        <taxon>Gunneridae</taxon>
        <taxon>Pentapetalae</taxon>
        <taxon>rosids</taxon>
        <taxon>malvids</taxon>
        <taxon>Brassicales</taxon>
        <taxon>Brassicaceae</taxon>
        <taxon>Camelineae</taxon>
        <taxon>Arabidopsis</taxon>
    </lineage>
</organism>
<accession>A0A8T2CDZ4</accession>
<dbReference type="Proteomes" id="UP000694251">
    <property type="component" value="Chromosome 6"/>
</dbReference>
<evidence type="ECO:0000313" key="1">
    <source>
        <dbReference type="EMBL" id="KAG7598558.1"/>
    </source>
</evidence>
<dbReference type="AlphaFoldDB" id="A0A8T2CDZ4"/>
<evidence type="ECO:0000313" key="2">
    <source>
        <dbReference type="Proteomes" id="UP000694251"/>
    </source>
</evidence>
<gene>
    <name evidence="1" type="ORF">ISN44_As06g027890</name>
</gene>
<proteinExistence type="predicted"/>
<dbReference type="EMBL" id="JAEFBJ010000006">
    <property type="protein sequence ID" value="KAG7598558.1"/>
    <property type="molecule type" value="Genomic_DNA"/>
</dbReference>
<reference evidence="1 2" key="1">
    <citation type="submission" date="2020-12" db="EMBL/GenBank/DDBJ databases">
        <title>Concerted genomic and epigenomic changes stabilize Arabidopsis allopolyploids.</title>
        <authorList>
            <person name="Chen Z."/>
        </authorList>
    </citation>
    <scope>NUCLEOTIDE SEQUENCE [LARGE SCALE GENOMIC DNA]</scope>
    <source>
        <strain evidence="1">As9502</strain>
        <tissue evidence="1">Leaf</tissue>
    </source>
</reference>
<name>A0A8T2CDZ4_ARASU</name>
<sequence length="176" mass="19964">MYQLEIRCITYSVGRIPPLTNSVSRCNCTSGTIYTIEGALLHIKRHGTPREVVSEFNCTDHEPVIVDELLMDKGVIKDVRTINMLEEALQRLPKQPIGADLIHYSGMSTPGKIIYYGPKTHGSLFQGYHSVIITSLERIGKELIAEAYLAKVEQFAKLKQKKQVEYVRYFPKSFCV</sequence>
<protein>
    <submittedName>
        <fullName evidence="1">Uncharacterized protein</fullName>
    </submittedName>
</protein>